<reference evidence="2 3" key="1">
    <citation type="journal article" date="2019" name="Nat. Ecol. Evol.">
        <title>Megaphylogeny resolves global patterns of mushroom evolution.</title>
        <authorList>
            <person name="Varga T."/>
            <person name="Krizsan K."/>
            <person name="Foldi C."/>
            <person name="Dima B."/>
            <person name="Sanchez-Garcia M."/>
            <person name="Sanchez-Ramirez S."/>
            <person name="Szollosi G.J."/>
            <person name="Szarkandi J.G."/>
            <person name="Papp V."/>
            <person name="Albert L."/>
            <person name="Andreopoulos W."/>
            <person name="Angelini C."/>
            <person name="Antonin V."/>
            <person name="Barry K.W."/>
            <person name="Bougher N.L."/>
            <person name="Buchanan P."/>
            <person name="Buyck B."/>
            <person name="Bense V."/>
            <person name="Catcheside P."/>
            <person name="Chovatia M."/>
            <person name="Cooper J."/>
            <person name="Damon W."/>
            <person name="Desjardin D."/>
            <person name="Finy P."/>
            <person name="Geml J."/>
            <person name="Haridas S."/>
            <person name="Hughes K."/>
            <person name="Justo A."/>
            <person name="Karasinski D."/>
            <person name="Kautmanova I."/>
            <person name="Kiss B."/>
            <person name="Kocsube S."/>
            <person name="Kotiranta H."/>
            <person name="LaButti K.M."/>
            <person name="Lechner B.E."/>
            <person name="Liimatainen K."/>
            <person name="Lipzen A."/>
            <person name="Lukacs Z."/>
            <person name="Mihaltcheva S."/>
            <person name="Morgado L.N."/>
            <person name="Niskanen T."/>
            <person name="Noordeloos M.E."/>
            <person name="Ohm R.A."/>
            <person name="Ortiz-Santana B."/>
            <person name="Ovrebo C."/>
            <person name="Racz N."/>
            <person name="Riley R."/>
            <person name="Savchenko A."/>
            <person name="Shiryaev A."/>
            <person name="Soop K."/>
            <person name="Spirin V."/>
            <person name="Szebenyi C."/>
            <person name="Tomsovsky M."/>
            <person name="Tulloss R.E."/>
            <person name="Uehling J."/>
            <person name="Grigoriev I.V."/>
            <person name="Vagvolgyi C."/>
            <person name="Papp T."/>
            <person name="Martin F.M."/>
            <person name="Miettinen O."/>
            <person name="Hibbett D.S."/>
            <person name="Nagy L.G."/>
        </authorList>
    </citation>
    <scope>NUCLEOTIDE SEQUENCE [LARGE SCALE GENOMIC DNA]</scope>
    <source>
        <strain evidence="2 3">CBS 962.96</strain>
    </source>
</reference>
<keyword evidence="1" id="KW-1133">Transmembrane helix</keyword>
<keyword evidence="1" id="KW-0812">Transmembrane</keyword>
<evidence type="ECO:0000313" key="3">
    <source>
        <dbReference type="Proteomes" id="UP000297245"/>
    </source>
</evidence>
<protein>
    <submittedName>
        <fullName evidence="2">Uncharacterized protein</fullName>
    </submittedName>
</protein>
<organism evidence="2 3">
    <name type="scientific">Dendrothele bispora (strain CBS 962.96)</name>
    <dbReference type="NCBI Taxonomy" id="1314807"/>
    <lineage>
        <taxon>Eukaryota</taxon>
        <taxon>Fungi</taxon>
        <taxon>Dikarya</taxon>
        <taxon>Basidiomycota</taxon>
        <taxon>Agaricomycotina</taxon>
        <taxon>Agaricomycetes</taxon>
        <taxon>Agaricomycetidae</taxon>
        <taxon>Agaricales</taxon>
        <taxon>Agaricales incertae sedis</taxon>
        <taxon>Dendrothele</taxon>
    </lineage>
</organism>
<dbReference type="AlphaFoldDB" id="A0A4V4HDY9"/>
<feature type="transmembrane region" description="Helical" evidence="1">
    <location>
        <begin position="21"/>
        <end position="44"/>
    </location>
</feature>
<name>A0A4V4HDY9_DENBC</name>
<keyword evidence="3" id="KW-1185">Reference proteome</keyword>
<gene>
    <name evidence="2" type="ORF">K435DRAFT_842037</name>
</gene>
<sequence>MARKNRINLKQQTRKTVQRLLYSNLPCPFLLGRSFVSCLLFTIAEHFEQAKVESSLYTRISVGPVASATELEQAAPVPPTLRGTYLPERKLDKKPWKKRIKGQREVEKLRVNKSNLVSSVVESLLVRVITYTLIGDHAPKCTNEQSTQLPTHFEGISEIKRSSG</sequence>
<keyword evidence="1" id="KW-0472">Membrane</keyword>
<dbReference type="Proteomes" id="UP000297245">
    <property type="component" value="Unassembled WGS sequence"/>
</dbReference>
<dbReference type="EMBL" id="ML179391">
    <property type="protein sequence ID" value="THU88875.1"/>
    <property type="molecule type" value="Genomic_DNA"/>
</dbReference>
<evidence type="ECO:0000313" key="2">
    <source>
        <dbReference type="EMBL" id="THU88875.1"/>
    </source>
</evidence>
<evidence type="ECO:0000256" key="1">
    <source>
        <dbReference type="SAM" id="Phobius"/>
    </source>
</evidence>
<proteinExistence type="predicted"/>
<accession>A0A4V4HDY9</accession>